<accession>A0A3E3E8L9</accession>
<dbReference type="PANTHER" id="PTHR23416">
    <property type="entry name" value="SIALIC ACID SYNTHASE-RELATED"/>
    <property type="match status" value="1"/>
</dbReference>
<keyword evidence="1" id="KW-0012">Acyltransferase</keyword>
<comment type="caution">
    <text evidence="1">The sequence shown here is derived from an EMBL/GenBank/DDBJ whole genome shotgun (WGS) entry which is preliminary data.</text>
</comment>
<dbReference type="Gene3D" id="2.160.10.10">
    <property type="entry name" value="Hexapeptide repeat proteins"/>
    <property type="match status" value="1"/>
</dbReference>
<proteinExistence type="predicted"/>
<dbReference type="InterPro" id="IPR051159">
    <property type="entry name" value="Hexapeptide_acetyltransf"/>
</dbReference>
<dbReference type="CDD" id="cd04647">
    <property type="entry name" value="LbH_MAT_like"/>
    <property type="match status" value="1"/>
</dbReference>
<dbReference type="GO" id="GO:0016746">
    <property type="term" value="F:acyltransferase activity"/>
    <property type="evidence" value="ECO:0007669"/>
    <property type="project" value="UniProtKB-KW"/>
</dbReference>
<organism evidence="1 2">
    <name type="scientific">Thomasclavelia ramosa</name>
    <dbReference type="NCBI Taxonomy" id="1547"/>
    <lineage>
        <taxon>Bacteria</taxon>
        <taxon>Bacillati</taxon>
        <taxon>Bacillota</taxon>
        <taxon>Erysipelotrichia</taxon>
        <taxon>Erysipelotrichales</taxon>
        <taxon>Coprobacillaceae</taxon>
        <taxon>Thomasclavelia</taxon>
    </lineage>
</organism>
<gene>
    <name evidence="1" type="ORF">DXB93_17800</name>
</gene>
<evidence type="ECO:0000313" key="2">
    <source>
        <dbReference type="Proteomes" id="UP000261032"/>
    </source>
</evidence>
<sequence>MKNIGYFGAKLLYKLKSNDKEVISRYFRSSGMKIGGGCNICCNIMTSEPYLISIGDNVTIAGNVTFVTHDNSISKIDTRYANLFGYVEIGNNCFLGQNVTVLYGVTLANNIIVASGSVVCNSFNEENIIIGGNPAKKIGNWNSLEVKGKCYAMKKREAFEAAENKEYRKFIKRKKM</sequence>
<dbReference type="AlphaFoldDB" id="A0A3E3E8L9"/>
<dbReference type="RefSeq" id="WP_117582601.1">
    <property type="nucleotide sequence ID" value="NZ_QUSL01000053.1"/>
</dbReference>
<keyword evidence="1" id="KW-0808">Transferase</keyword>
<dbReference type="SUPFAM" id="SSF51161">
    <property type="entry name" value="Trimeric LpxA-like enzymes"/>
    <property type="match status" value="1"/>
</dbReference>
<protein>
    <submittedName>
        <fullName evidence="1">Acyltransferase</fullName>
    </submittedName>
</protein>
<dbReference type="Proteomes" id="UP000261032">
    <property type="component" value="Unassembled WGS sequence"/>
</dbReference>
<dbReference type="InterPro" id="IPR011004">
    <property type="entry name" value="Trimer_LpxA-like_sf"/>
</dbReference>
<reference evidence="1 2" key="1">
    <citation type="submission" date="2018-08" db="EMBL/GenBank/DDBJ databases">
        <title>A genome reference for cultivated species of the human gut microbiota.</title>
        <authorList>
            <person name="Zou Y."/>
            <person name="Xue W."/>
            <person name="Luo G."/>
        </authorList>
    </citation>
    <scope>NUCLEOTIDE SEQUENCE [LARGE SCALE GENOMIC DNA]</scope>
    <source>
        <strain evidence="1 2">OM06-4</strain>
    </source>
</reference>
<evidence type="ECO:0000313" key="1">
    <source>
        <dbReference type="EMBL" id="RGD77727.1"/>
    </source>
</evidence>
<dbReference type="EMBL" id="QUSL01000053">
    <property type="protein sequence ID" value="RGD77727.1"/>
    <property type="molecule type" value="Genomic_DNA"/>
</dbReference>
<name>A0A3E3E8L9_9FIRM</name>